<sequence length="61" mass="6975">MFNPCLYDRHLSCGSVKKKFPQNLFANCIHQTQIPSQIFLTWNFIPLFGEGLQSIVIISCS</sequence>
<evidence type="ECO:0000313" key="1">
    <source>
        <dbReference type="EMBL" id="JAN23209.1"/>
    </source>
</evidence>
<proteinExistence type="predicted"/>
<dbReference type="AlphaFoldDB" id="A0A0P6C3Z0"/>
<accession>A0A0P6C3Z0</accession>
<organism evidence="1">
    <name type="scientific">Daphnia magna</name>
    <dbReference type="NCBI Taxonomy" id="35525"/>
    <lineage>
        <taxon>Eukaryota</taxon>
        <taxon>Metazoa</taxon>
        <taxon>Ecdysozoa</taxon>
        <taxon>Arthropoda</taxon>
        <taxon>Crustacea</taxon>
        <taxon>Branchiopoda</taxon>
        <taxon>Diplostraca</taxon>
        <taxon>Cladocera</taxon>
        <taxon>Anomopoda</taxon>
        <taxon>Daphniidae</taxon>
        <taxon>Daphnia</taxon>
    </lineage>
</organism>
<protein>
    <submittedName>
        <fullName evidence="1">Uncharacterized protein</fullName>
    </submittedName>
</protein>
<name>A0A0P6C3Z0_9CRUS</name>
<dbReference type="EMBL" id="GDIQ01071528">
    <property type="protein sequence ID" value="JAN23209.1"/>
    <property type="molecule type" value="Transcribed_RNA"/>
</dbReference>
<reference evidence="1" key="1">
    <citation type="submission" date="2015-10" db="EMBL/GenBank/DDBJ databases">
        <title>EvidentialGene: Evidence-directed Construction of Complete mRNA Transcriptomes without Genomes.</title>
        <authorList>
            <person name="Gilbert D.G."/>
        </authorList>
    </citation>
    <scope>NUCLEOTIDE SEQUENCE</scope>
</reference>